<organism evidence="2 3">
    <name type="scientific">Marinococcus luteus</name>
    <dbReference type="NCBI Taxonomy" id="1122204"/>
    <lineage>
        <taxon>Bacteria</taxon>
        <taxon>Bacillati</taxon>
        <taxon>Bacillota</taxon>
        <taxon>Bacilli</taxon>
        <taxon>Bacillales</taxon>
        <taxon>Bacillaceae</taxon>
        <taxon>Marinococcus</taxon>
    </lineage>
</organism>
<dbReference type="Gene3D" id="3.30.420.10">
    <property type="entry name" value="Ribonuclease H-like superfamily/Ribonuclease H"/>
    <property type="match status" value="1"/>
</dbReference>
<dbReference type="PANTHER" id="PTHR46387:SF2">
    <property type="entry name" value="RIBONUCLEASE HI"/>
    <property type="match status" value="1"/>
</dbReference>
<dbReference type="Pfam" id="PF13456">
    <property type="entry name" value="RVT_3"/>
    <property type="match status" value="1"/>
</dbReference>
<protein>
    <submittedName>
        <fullName evidence="2">RNase HI</fullName>
    </submittedName>
</protein>
<name>A0A1H2R421_9BACI</name>
<evidence type="ECO:0000313" key="2">
    <source>
        <dbReference type="EMBL" id="SDW14173.1"/>
    </source>
</evidence>
<dbReference type="InterPro" id="IPR002156">
    <property type="entry name" value="RNaseH_domain"/>
</dbReference>
<gene>
    <name evidence="2" type="ORF">SAMN05421781_0587</name>
</gene>
<dbReference type="CDD" id="cd09279">
    <property type="entry name" value="RNase_HI_like"/>
    <property type="match status" value="1"/>
</dbReference>
<reference evidence="2 3" key="1">
    <citation type="submission" date="2016-10" db="EMBL/GenBank/DDBJ databases">
        <authorList>
            <person name="de Groot N.N."/>
        </authorList>
    </citation>
    <scope>NUCLEOTIDE SEQUENCE [LARGE SCALE GENOMIC DNA]</scope>
    <source>
        <strain evidence="2 3">DSM 23126</strain>
    </source>
</reference>
<dbReference type="InterPro" id="IPR012337">
    <property type="entry name" value="RNaseH-like_sf"/>
</dbReference>
<dbReference type="EMBL" id="FNNC01000001">
    <property type="protein sequence ID" value="SDW14173.1"/>
    <property type="molecule type" value="Genomic_DNA"/>
</dbReference>
<dbReference type="Proteomes" id="UP000199488">
    <property type="component" value="Unassembled WGS sequence"/>
</dbReference>
<dbReference type="GO" id="GO:0003676">
    <property type="term" value="F:nucleic acid binding"/>
    <property type="evidence" value="ECO:0007669"/>
    <property type="project" value="InterPro"/>
</dbReference>
<proteinExistence type="predicted"/>
<accession>A0A1H2R421</accession>
<evidence type="ECO:0000313" key="3">
    <source>
        <dbReference type="Proteomes" id="UP000199488"/>
    </source>
</evidence>
<dbReference type="GO" id="GO:0004523">
    <property type="term" value="F:RNA-DNA hybrid ribonuclease activity"/>
    <property type="evidence" value="ECO:0007669"/>
    <property type="project" value="InterPro"/>
</dbReference>
<evidence type="ECO:0000259" key="1">
    <source>
        <dbReference type="PROSITE" id="PS50879"/>
    </source>
</evidence>
<dbReference type="OrthoDB" id="7845843at2"/>
<feature type="domain" description="RNase H type-1" evidence="1">
    <location>
        <begin position="1"/>
        <end position="127"/>
    </location>
</feature>
<dbReference type="InterPro" id="IPR036397">
    <property type="entry name" value="RNaseH_sf"/>
</dbReference>
<keyword evidence="3" id="KW-1185">Reference proteome</keyword>
<dbReference type="STRING" id="1122204.SAMN05421781_0587"/>
<sequence length="135" mass="15184">MRTIHIDGASAGQPGPSGIGIFVKHDDGSVEEFSRPLGCLTNNEAEFEACVHAYELCRERGWHSASIRTDSQLVNASVEKRFVKRKLYQPYLTKILRAEEELPLCFLKWVPSRDNRAADRLARQAVLASGRRDPC</sequence>
<dbReference type="SUPFAM" id="SSF53098">
    <property type="entry name" value="Ribonuclease H-like"/>
    <property type="match status" value="1"/>
</dbReference>
<dbReference type="AlphaFoldDB" id="A0A1H2R421"/>
<dbReference type="PROSITE" id="PS50879">
    <property type="entry name" value="RNASE_H_1"/>
    <property type="match status" value="1"/>
</dbReference>
<dbReference type="PANTHER" id="PTHR46387">
    <property type="entry name" value="POLYNUCLEOTIDYL TRANSFERASE, RIBONUCLEASE H-LIKE SUPERFAMILY PROTEIN"/>
    <property type="match status" value="1"/>
</dbReference>
<dbReference type="RefSeq" id="WP_091612258.1">
    <property type="nucleotide sequence ID" value="NZ_FNNC01000001.1"/>
</dbReference>